<dbReference type="EMBL" id="JACJLT010000284">
    <property type="protein sequence ID" value="MBM6876311.1"/>
    <property type="molecule type" value="Genomic_DNA"/>
</dbReference>
<dbReference type="PANTHER" id="PTHR24221">
    <property type="entry name" value="ATP-BINDING CASSETTE SUB-FAMILY B"/>
    <property type="match status" value="1"/>
</dbReference>
<dbReference type="Gene3D" id="3.40.50.300">
    <property type="entry name" value="P-loop containing nucleotide triphosphate hydrolases"/>
    <property type="match status" value="1"/>
</dbReference>
<proteinExistence type="predicted"/>
<protein>
    <submittedName>
        <fullName evidence="2">ATP-binding cassette domain-containing protein</fullName>
    </submittedName>
</protein>
<evidence type="ECO:0000313" key="2">
    <source>
        <dbReference type="EMBL" id="MBM6876311.1"/>
    </source>
</evidence>
<evidence type="ECO:0000313" key="3">
    <source>
        <dbReference type="Proteomes" id="UP000728968"/>
    </source>
</evidence>
<dbReference type="Proteomes" id="UP000728968">
    <property type="component" value="Unassembled WGS sequence"/>
</dbReference>
<gene>
    <name evidence="2" type="ORF">H6A04_11805</name>
</gene>
<keyword evidence="2" id="KW-0547">Nucleotide-binding</keyword>
<feature type="non-terminal residue" evidence="2">
    <location>
        <position position="71"/>
    </location>
</feature>
<name>A0ABS2G4F7_FUSMR</name>
<reference evidence="2 3" key="1">
    <citation type="journal article" date="2021" name="Sci. Rep.">
        <title>The distribution of antibiotic resistance genes in chicken gut microbiota commensals.</title>
        <authorList>
            <person name="Juricova H."/>
            <person name="Matiasovicova J."/>
            <person name="Kubasova T."/>
            <person name="Cejkova D."/>
            <person name="Rychlik I."/>
        </authorList>
    </citation>
    <scope>NUCLEOTIDE SEQUENCE [LARGE SCALE GENOMIC DNA]</scope>
    <source>
        <strain evidence="2 3">An425</strain>
    </source>
</reference>
<dbReference type="Pfam" id="PF00005">
    <property type="entry name" value="ABC_tran"/>
    <property type="match status" value="1"/>
</dbReference>
<keyword evidence="3" id="KW-1185">Reference proteome</keyword>
<keyword evidence="2" id="KW-0067">ATP-binding</keyword>
<dbReference type="GO" id="GO:0005524">
    <property type="term" value="F:ATP binding"/>
    <property type="evidence" value="ECO:0007669"/>
    <property type="project" value="UniProtKB-KW"/>
</dbReference>
<feature type="domain" description="ABC transporter" evidence="1">
    <location>
        <begin position="37"/>
        <end position="71"/>
    </location>
</feature>
<accession>A0ABS2G4F7</accession>
<sequence length="71" mass="8069">MLFFLLFENLGNKKVEFKVNINLKNINFEYEVDKKILKNISLNIQKGEKIAFVGESGSGKTTLVDSIIGLY</sequence>
<dbReference type="InterPro" id="IPR003439">
    <property type="entry name" value="ABC_transporter-like_ATP-bd"/>
</dbReference>
<evidence type="ECO:0000259" key="1">
    <source>
        <dbReference type="Pfam" id="PF00005"/>
    </source>
</evidence>
<organism evidence="2 3">
    <name type="scientific">Fusobacterium mortiferum</name>
    <dbReference type="NCBI Taxonomy" id="850"/>
    <lineage>
        <taxon>Bacteria</taxon>
        <taxon>Fusobacteriati</taxon>
        <taxon>Fusobacteriota</taxon>
        <taxon>Fusobacteriia</taxon>
        <taxon>Fusobacteriales</taxon>
        <taxon>Fusobacteriaceae</taxon>
        <taxon>Fusobacterium</taxon>
    </lineage>
</organism>
<dbReference type="SUPFAM" id="SSF52540">
    <property type="entry name" value="P-loop containing nucleoside triphosphate hydrolases"/>
    <property type="match status" value="1"/>
</dbReference>
<dbReference type="PANTHER" id="PTHR24221:SF654">
    <property type="entry name" value="ATP-BINDING CASSETTE SUB-FAMILY B MEMBER 6"/>
    <property type="match status" value="1"/>
</dbReference>
<comment type="caution">
    <text evidence="2">The sequence shown here is derived from an EMBL/GenBank/DDBJ whole genome shotgun (WGS) entry which is preliminary data.</text>
</comment>
<dbReference type="InterPro" id="IPR039421">
    <property type="entry name" value="Type_1_exporter"/>
</dbReference>
<dbReference type="RefSeq" id="WP_204716917.1">
    <property type="nucleotide sequence ID" value="NZ_JACJLT010000284.1"/>
</dbReference>
<dbReference type="InterPro" id="IPR027417">
    <property type="entry name" value="P-loop_NTPase"/>
</dbReference>